<sequence>MENGEASKSPGEIDDAYFCKIIKKELQGITHEYKKKTQKNFFFECILKTELFVVTFFLIPLFTCLFFLKDNDIISQHYLTCLFFLILLLLLLFVFIYHEIKEAQNKEFLSKINEATKLLSSRNFPKNKKEDFHFNCLPSSNFIFVLRNKRWELLPTNLLIKQDVFLLRAGDLIPCRCIEYNMKENAYGRRYEKNEVFMPMDKYKISMNLLTKYAKDDKRDYLPSFHLYSFLSEEDVSISIIKKYMQEFGEKNKNSKNRENLRDVILTEKIHTFYLYLWIFLFSISSVSSLLYFIDIRRHRNGIPHFVVMYFVLYNVLMSITMLPFFHRIFSELLYGYCSSLNMIYENYFKDETNCESNFSSSFDFSSTTEESSYGNKKKFGLFYTLKSIFLLIIKGIRIDKCYLNILSDCSVLCFLDSSGILVNTNHSIKEICIYNYMNNKRDIPQNTSMAKGIPNNHNYMLTVIDILMDNKSMYAYQRIKNIKILHSLFLLSYYTQVPKYIKILDEFQNNILNYMNQLDYSHLYICLCDIGNISYPYNKFVFHMLFFCVENKSDYELYKKKHCELKRHKKPHWDTDDRPYYVHEHDEKENSLGINIYDNVISRDNFVFIFILCEKKKDRYHLFLKGQLDALVNKCMFYYDGTIIKKLKRRKKKVLRILNMQWISSGIESICFAYRPLSTDETNYLKTNFSKNIYILTINKRKVYNIKNFYNEKPFPVKENEKFLSHLLSTSIFIGNSAVKLMTNNEIQTRVNDFYDAGIRFVYFSKTDQGNTRNVANLLGIETNWNTSISLSLNDKSSFKNRDGKVVIPSGINNIKTHIKEIDDIPLRVSTYSGCNKFNTAEMIKILLENNEIITCVGNSLNCCNFEIYNMCNYAISILLPFNNICKDCQGKRERNSPFDELSTRQNPIISYASFVNTFPCNLTIEKSRSDLSENIMELVYKLLKSSRIHKKNVSLTIFYFYFYYSHLSFLLFVISAFFLPPFISVLDYLLFILLIIPLLSISLLNNNNNSTIMNEIPDKVITRDFLLKKLIFYLIKWISFMVFCIILSLYYVNLINHQFTRKYIIESPLSEEKLGSLRKNFVEDVQHHCIQNVHLGSLYKCQLLLHEFSQNENLGDRRGMMAVIIKQMQIFFFFCFSLLFLVSSLSYSDKFEPLHKLSCIQNSKTYFSCLFFFLILSLSYVCLRIYMLPPYYVKQYL</sequence>
<dbReference type="AlphaFoldDB" id="A0A1Y1JFB3"/>
<dbReference type="InterPro" id="IPR023299">
    <property type="entry name" value="ATPase_P-typ_cyto_dom_N"/>
</dbReference>
<dbReference type="Gene3D" id="3.40.1110.10">
    <property type="entry name" value="Calcium-transporting ATPase, cytoplasmic domain N"/>
    <property type="match status" value="1"/>
</dbReference>
<evidence type="ECO:0000313" key="2">
    <source>
        <dbReference type="EMBL" id="GAW79897.1"/>
    </source>
</evidence>
<protein>
    <submittedName>
        <fullName evidence="2">Uncharacterized protein</fullName>
    </submittedName>
</protein>
<feature type="transmembrane region" description="Helical" evidence="1">
    <location>
        <begin position="1032"/>
        <end position="1054"/>
    </location>
</feature>
<keyword evidence="1" id="KW-0472">Membrane</keyword>
<dbReference type="InterPro" id="IPR039720">
    <property type="entry name" value="TMEM94"/>
</dbReference>
<dbReference type="OrthoDB" id="5568754at2759"/>
<dbReference type="EMBL" id="BDQF01000007">
    <property type="protein sequence ID" value="GAW79897.1"/>
    <property type="molecule type" value="Genomic_DNA"/>
</dbReference>
<organism evidence="2 3">
    <name type="scientific">Plasmodium gonderi</name>
    <dbReference type="NCBI Taxonomy" id="77519"/>
    <lineage>
        <taxon>Eukaryota</taxon>
        <taxon>Sar</taxon>
        <taxon>Alveolata</taxon>
        <taxon>Apicomplexa</taxon>
        <taxon>Aconoidasida</taxon>
        <taxon>Haemosporida</taxon>
        <taxon>Plasmodiidae</taxon>
        <taxon>Plasmodium</taxon>
        <taxon>Plasmodium (Plasmodium)</taxon>
    </lineage>
</organism>
<dbReference type="Gene3D" id="1.20.1110.10">
    <property type="entry name" value="Calcium-transporting ATPase, transmembrane domain"/>
    <property type="match status" value="1"/>
</dbReference>
<feature type="transmembrane region" description="Helical" evidence="1">
    <location>
        <begin position="1130"/>
        <end position="1147"/>
    </location>
</feature>
<reference evidence="3" key="1">
    <citation type="submission" date="2017-04" db="EMBL/GenBank/DDBJ databases">
        <title>Plasmodium gonderi genome.</title>
        <authorList>
            <person name="Arisue N."/>
            <person name="Honma H."/>
            <person name="Kawai S."/>
            <person name="Tougan T."/>
            <person name="Tanabe K."/>
            <person name="Horii T."/>
        </authorList>
    </citation>
    <scope>NUCLEOTIDE SEQUENCE [LARGE SCALE GENOMIC DNA]</scope>
    <source>
        <strain evidence="3">ATCC 30045</strain>
    </source>
</reference>
<feature type="transmembrane region" description="Helical" evidence="1">
    <location>
        <begin position="273"/>
        <end position="294"/>
    </location>
</feature>
<proteinExistence type="predicted"/>
<dbReference type="GeneID" id="39746609"/>
<keyword evidence="1" id="KW-0812">Transmembrane</keyword>
<gene>
    <name evidence="2" type="ORF">PGO_060410</name>
</gene>
<dbReference type="Pfam" id="PF13246">
    <property type="entry name" value="Cation_ATPase"/>
    <property type="match status" value="1"/>
</dbReference>
<dbReference type="SUPFAM" id="SSF81660">
    <property type="entry name" value="Metal cation-transporting ATPase, ATP-binding domain N"/>
    <property type="match status" value="1"/>
</dbReference>
<dbReference type="GO" id="GO:0000166">
    <property type="term" value="F:nucleotide binding"/>
    <property type="evidence" value="ECO:0007669"/>
    <property type="project" value="InterPro"/>
</dbReference>
<dbReference type="PANTHER" id="PTHR13219">
    <property type="entry name" value="TRANSMEMBRANE PROTEIN 94"/>
    <property type="match status" value="1"/>
</dbReference>
<dbReference type="InterPro" id="IPR023298">
    <property type="entry name" value="ATPase_P-typ_TM_dom_sf"/>
</dbReference>
<dbReference type="Proteomes" id="UP000195521">
    <property type="component" value="Unassembled WGS sequence"/>
</dbReference>
<dbReference type="RefSeq" id="XP_028542486.1">
    <property type="nucleotide sequence ID" value="XM_028686685.1"/>
</dbReference>
<evidence type="ECO:0000256" key="1">
    <source>
        <dbReference type="SAM" id="Phobius"/>
    </source>
</evidence>
<feature type="transmembrane region" description="Helical" evidence="1">
    <location>
        <begin position="960"/>
        <end position="981"/>
    </location>
</feature>
<name>A0A1Y1JFB3_PLAGO</name>
<dbReference type="SUPFAM" id="SSF81665">
    <property type="entry name" value="Calcium ATPase, transmembrane domain M"/>
    <property type="match status" value="1"/>
</dbReference>
<evidence type="ECO:0000313" key="3">
    <source>
        <dbReference type="Proteomes" id="UP000195521"/>
    </source>
</evidence>
<dbReference type="OMA" id="ETNWNTS"/>
<feature type="transmembrane region" description="Helical" evidence="1">
    <location>
        <begin position="1167"/>
        <end position="1189"/>
    </location>
</feature>
<accession>A0A1Y1JFB3</accession>
<feature type="transmembrane region" description="Helical" evidence="1">
    <location>
        <begin position="80"/>
        <end position="98"/>
    </location>
</feature>
<keyword evidence="1" id="KW-1133">Transmembrane helix</keyword>
<keyword evidence="3" id="KW-1185">Reference proteome</keyword>
<comment type="caution">
    <text evidence="2">The sequence shown here is derived from an EMBL/GenBank/DDBJ whole genome shotgun (WGS) entry which is preliminary data.</text>
</comment>
<feature type="transmembrane region" description="Helical" evidence="1">
    <location>
        <begin position="51"/>
        <end position="68"/>
    </location>
</feature>
<feature type="transmembrane region" description="Helical" evidence="1">
    <location>
        <begin position="306"/>
        <end position="326"/>
    </location>
</feature>
<feature type="transmembrane region" description="Helical" evidence="1">
    <location>
        <begin position="988"/>
        <end position="1006"/>
    </location>
</feature>
<dbReference type="PANTHER" id="PTHR13219:SF6">
    <property type="entry name" value="TRANSMEMBRANE PROTEIN 94"/>
    <property type="match status" value="1"/>
</dbReference>